<feature type="transmembrane region" description="Helical" evidence="1">
    <location>
        <begin position="223"/>
        <end position="241"/>
    </location>
</feature>
<evidence type="ECO:0008006" key="4">
    <source>
        <dbReference type="Google" id="ProtNLM"/>
    </source>
</evidence>
<evidence type="ECO:0000313" key="2">
    <source>
        <dbReference type="EMBL" id="MDV2079938.1"/>
    </source>
</evidence>
<dbReference type="EMBL" id="JAWIIJ010000010">
    <property type="protein sequence ID" value="MDV2079938.1"/>
    <property type="molecule type" value="Genomic_DNA"/>
</dbReference>
<keyword evidence="1" id="KW-1133">Transmembrane helix</keyword>
<proteinExistence type="predicted"/>
<evidence type="ECO:0000256" key="1">
    <source>
        <dbReference type="SAM" id="Phobius"/>
    </source>
</evidence>
<name>A0ABU3W070_9GAMM</name>
<feature type="transmembrane region" description="Helical" evidence="1">
    <location>
        <begin position="362"/>
        <end position="380"/>
    </location>
</feature>
<feature type="transmembrane region" description="Helical" evidence="1">
    <location>
        <begin position="88"/>
        <end position="109"/>
    </location>
</feature>
<feature type="transmembrane region" description="Helical" evidence="1">
    <location>
        <begin position="323"/>
        <end position="342"/>
    </location>
</feature>
<dbReference type="RefSeq" id="WP_316974414.1">
    <property type="nucleotide sequence ID" value="NZ_JAWIIJ010000010.1"/>
</dbReference>
<feature type="transmembrane region" description="Helical" evidence="1">
    <location>
        <begin position="170"/>
        <end position="196"/>
    </location>
</feature>
<feature type="transmembrane region" description="Helical" evidence="1">
    <location>
        <begin position="138"/>
        <end position="158"/>
    </location>
</feature>
<keyword evidence="1" id="KW-0812">Transmembrane</keyword>
<feature type="transmembrane region" description="Helical" evidence="1">
    <location>
        <begin position="291"/>
        <end position="311"/>
    </location>
</feature>
<protein>
    <recommendedName>
        <fullName evidence="4">4-amino-4-deoxy-L-arabinose transferase</fullName>
    </recommendedName>
</protein>
<organism evidence="2 3">
    <name type="scientific">Marinobacter xestospongiae</name>
    <dbReference type="NCBI Taxonomy" id="994319"/>
    <lineage>
        <taxon>Bacteria</taxon>
        <taxon>Pseudomonadati</taxon>
        <taxon>Pseudomonadota</taxon>
        <taxon>Gammaproteobacteria</taxon>
        <taxon>Pseudomonadales</taxon>
        <taxon>Marinobacteraceae</taxon>
        <taxon>Marinobacter</taxon>
    </lineage>
</organism>
<evidence type="ECO:0000313" key="3">
    <source>
        <dbReference type="Proteomes" id="UP001269819"/>
    </source>
</evidence>
<dbReference type="Proteomes" id="UP001269819">
    <property type="component" value="Unassembled WGS sequence"/>
</dbReference>
<sequence length="640" mass="71097">MLGKGKDARWPITGGILLLVIVQVTQFAIGYRLTADDAMFLQYVWQGWDHVWAEAARMAEFSGRIGHYLMTPLNVLGALWAGDPVSRWLMVLGHFWVMGLFACYFSTLVARGSWRVCALLMLTFLALHPLAYEHMPPNAYPLQNTIPFLIILFARLHLWRRPNLSLGAQFGLCLVSGLAMLVSEFVFLLTTALLAAEHLANTAFPQPASPQQRLLGIPVRTRALVRDLVLVITVFAIYLGYRFHHPSQYEGNTPSGLAHPYRFWLTSVYHVFAGTAFFRLPDVELASVARFSWAIATIVGIVSATCSAWLLRRLPLRSARAALAMMIIACCLMLYIAFPLASTARQQLWCLELGTCGYLDSRVSYLGIGAIAYALAILLLRTADGHPRLRRGIIALMALFIGVAAAMNHAANSRMAERMAQNVIPWKHADELACDSGTDSPLSTPKMAAIDPNQAITMHAGTNRRIFWLQYMNAHRASGTCGKSPTLDTQSALVDRAYTSFESNAPVPNGTLVNGWSQRETWGVWSDGTSSTIVVPPAPPKARTLRVRFQLFWGPSVNQQTIQVYLNNEFYERWPMVPNQSDCCVRDIHVPSDLSLAGPGQPEIRLEYSHTRIPGFPGEGGDVRHLALGLHSLEWIEEEP</sequence>
<keyword evidence="3" id="KW-1185">Reference proteome</keyword>
<reference evidence="2 3" key="1">
    <citation type="submission" date="2023-10" db="EMBL/GenBank/DDBJ databases">
        <title>Characteristics and mechanism of a salt-tolerant marine origin heterotrophic nitrifying- aerobic denitrifying bacteria Marinobacter xestospongiae HN1.</title>
        <authorList>
            <person name="Qi R."/>
        </authorList>
    </citation>
    <scope>NUCLEOTIDE SEQUENCE [LARGE SCALE GENOMIC DNA]</scope>
    <source>
        <strain evidence="2 3">HN1</strain>
    </source>
</reference>
<accession>A0ABU3W070</accession>
<comment type="caution">
    <text evidence="2">The sequence shown here is derived from an EMBL/GenBank/DDBJ whole genome shotgun (WGS) entry which is preliminary data.</text>
</comment>
<keyword evidence="1" id="KW-0472">Membrane</keyword>
<feature type="transmembrane region" description="Helical" evidence="1">
    <location>
        <begin position="12"/>
        <end position="31"/>
    </location>
</feature>
<feature type="transmembrane region" description="Helical" evidence="1">
    <location>
        <begin position="116"/>
        <end position="132"/>
    </location>
</feature>
<gene>
    <name evidence="2" type="ORF">RYS15_14710</name>
</gene>
<feature type="transmembrane region" description="Helical" evidence="1">
    <location>
        <begin position="392"/>
        <end position="411"/>
    </location>
</feature>
<feature type="transmembrane region" description="Helical" evidence="1">
    <location>
        <begin position="261"/>
        <end position="279"/>
    </location>
</feature>